<evidence type="ECO:0000256" key="1">
    <source>
        <dbReference type="SAM" id="MobiDB-lite"/>
    </source>
</evidence>
<dbReference type="EMBL" id="PNBA02000007">
    <property type="protein sequence ID" value="KAG6418546.1"/>
    <property type="molecule type" value="Genomic_DNA"/>
</dbReference>
<proteinExistence type="predicted"/>
<keyword evidence="3" id="KW-1185">Reference proteome</keyword>
<name>A0A8X8XW22_SALSN</name>
<gene>
    <name evidence="2" type="ORF">SASPL_120750</name>
</gene>
<dbReference type="PANTHER" id="PTHR47718">
    <property type="entry name" value="OS01G0519700 PROTEIN"/>
    <property type="match status" value="1"/>
</dbReference>
<sequence>MCSGMMNEIYEEIFGNNHELSEEDNNNGEEEYDVTVEEEGNNNDEEGDDVIEEDDENNNREEEATVILDSNGVDDDDDDDVSGEDLIAKMAPMKGMEYDSKESLMKAYQNYAKLQGFSIAIRSSSSKYYVLACFKGRKPKDVIMKFTRQTQCPALVNCIVRLMNMKRLLESRDIAGYRTCKNVRTLEVMARGPQNLGVTERVCRNFIDKRRRLRLGEGDAKAIHGLFLRRQLQDKNFFHIMDVDNEGRLRNVMWVHPRSIAAYEEFHDVSTLKLFVEQYENAIQNKIQKEMNADYQSKCMMLKPVSTFQWEKQLLGEYTHNIGLLLQVEIKKISSCNVEDVAIGEDGVHRCKIKEMRLVHNVFHKEYTYTVEYRPFGEYISCNYRRNLCSSFSVLCHVYAAAGGAAARVSRGQWLTNSSSVDTAAGCGSERRRRC</sequence>
<feature type="compositionally biased region" description="Acidic residues" evidence="1">
    <location>
        <begin position="21"/>
        <end position="56"/>
    </location>
</feature>
<evidence type="ECO:0000313" key="2">
    <source>
        <dbReference type="EMBL" id="KAG6418546.1"/>
    </source>
</evidence>
<dbReference type="PROSITE" id="PS00018">
    <property type="entry name" value="EF_HAND_1"/>
    <property type="match status" value="1"/>
</dbReference>
<accession>A0A8X8XW22</accession>
<evidence type="ECO:0000313" key="3">
    <source>
        <dbReference type="Proteomes" id="UP000298416"/>
    </source>
</evidence>
<protein>
    <recommendedName>
        <fullName evidence="4">Protein FAR1-RELATED SEQUENCE</fullName>
    </recommendedName>
</protein>
<comment type="caution">
    <text evidence="2">The sequence shown here is derived from an EMBL/GenBank/DDBJ whole genome shotgun (WGS) entry which is preliminary data.</text>
</comment>
<evidence type="ECO:0008006" key="4">
    <source>
        <dbReference type="Google" id="ProtNLM"/>
    </source>
</evidence>
<dbReference type="Proteomes" id="UP000298416">
    <property type="component" value="Unassembled WGS sequence"/>
</dbReference>
<reference evidence="2" key="1">
    <citation type="submission" date="2018-01" db="EMBL/GenBank/DDBJ databases">
        <authorList>
            <person name="Mao J.F."/>
        </authorList>
    </citation>
    <scope>NUCLEOTIDE SEQUENCE</scope>
    <source>
        <strain evidence="2">Huo1</strain>
        <tissue evidence="2">Leaf</tissue>
    </source>
</reference>
<organism evidence="2">
    <name type="scientific">Salvia splendens</name>
    <name type="common">Scarlet sage</name>
    <dbReference type="NCBI Taxonomy" id="180675"/>
    <lineage>
        <taxon>Eukaryota</taxon>
        <taxon>Viridiplantae</taxon>
        <taxon>Streptophyta</taxon>
        <taxon>Embryophyta</taxon>
        <taxon>Tracheophyta</taxon>
        <taxon>Spermatophyta</taxon>
        <taxon>Magnoliopsida</taxon>
        <taxon>eudicotyledons</taxon>
        <taxon>Gunneridae</taxon>
        <taxon>Pentapetalae</taxon>
        <taxon>asterids</taxon>
        <taxon>lamiids</taxon>
        <taxon>Lamiales</taxon>
        <taxon>Lamiaceae</taxon>
        <taxon>Nepetoideae</taxon>
        <taxon>Mentheae</taxon>
        <taxon>Salviinae</taxon>
        <taxon>Salvia</taxon>
        <taxon>Salvia subgen. Calosphace</taxon>
        <taxon>core Calosphace</taxon>
    </lineage>
</organism>
<dbReference type="AlphaFoldDB" id="A0A8X8XW22"/>
<feature type="region of interest" description="Disordered" evidence="1">
    <location>
        <begin position="15"/>
        <end position="78"/>
    </location>
</feature>
<dbReference type="PANTHER" id="PTHR47718:SF13">
    <property type="entry name" value="OS09G0290500 PROTEIN"/>
    <property type="match status" value="1"/>
</dbReference>
<reference evidence="2" key="2">
    <citation type="submission" date="2020-08" db="EMBL/GenBank/DDBJ databases">
        <title>Plant Genome Project.</title>
        <authorList>
            <person name="Zhang R.-G."/>
        </authorList>
    </citation>
    <scope>NUCLEOTIDE SEQUENCE</scope>
    <source>
        <strain evidence="2">Huo1</strain>
        <tissue evidence="2">Leaf</tissue>
    </source>
</reference>
<dbReference type="InterPro" id="IPR018247">
    <property type="entry name" value="EF_Hand_1_Ca_BS"/>
</dbReference>